<proteinExistence type="predicted"/>
<dbReference type="EMBL" id="CP136894">
    <property type="protein sequence ID" value="WOL08171.1"/>
    <property type="molecule type" value="Genomic_DNA"/>
</dbReference>
<organism evidence="2 3">
    <name type="scientific">Canna indica</name>
    <name type="common">Indian-shot</name>
    <dbReference type="NCBI Taxonomy" id="4628"/>
    <lineage>
        <taxon>Eukaryota</taxon>
        <taxon>Viridiplantae</taxon>
        <taxon>Streptophyta</taxon>
        <taxon>Embryophyta</taxon>
        <taxon>Tracheophyta</taxon>
        <taxon>Spermatophyta</taxon>
        <taxon>Magnoliopsida</taxon>
        <taxon>Liliopsida</taxon>
        <taxon>Zingiberales</taxon>
        <taxon>Cannaceae</taxon>
        <taxon>Canna</taxon>
    </lineage>
</organism>
<feature type="transmembrane region" description="Helical" evidence="1">
    <location>
        <begin position="65"/>
        <end position="86"/>
    </location>
</feature>
<evidence type="ECO:0000256" key="1">
    <source>
        <dbReference type="SAM" id="Phobius"/>
    </source>
</evidence>
<evidence type="ECO:0000313" key="2">
    <source>
        <dbReference type="EMBL" id="WOL08171.1"/>
    </source>
</evidence>
<evidence type="ECO:0000313" key="3">
    <source>
        <dbReference type="Proteomes" id="UP001327560"/>
    </source>
</evidence>
<reference evidence="2 3" key="1">
    <citation type="submission" date="2023-10" db="EMBL/GenBank/DDBJ databases">
        <title>Chromosome-scale genome assembly provides insights into flower coloration mechanisms of Canna indica.</title>
        <authorList>
            <person name="Li C."/>
        </authorList>
    </citation>
    <scope>NUCLEOTIDE SEQUENCE [LARGE SCALE GENOMIC DNA]</scope>
    <source>
        <tissue evidence="2">Flower</tissue>
    </source>
</reference>
<sequence length="102" mass="11712">MLENSVTDVKIRVEVKGRRRRRDGKGLVDQLVGDKKRCEGGIFMDECDDDTSESMRWLRNLKLTLERVVLVLAAFGFFFIFISTGFPQIHVSLNGLYQEDKG</sequence>
<keyword evidence="3" id="KW-1185">Reference proteome</keyword>
<keyword evidence="1" id="KW-0472">Membrane</keyword>
<dbReference type="Proteomes" id="UP001327560">
    <property type="component" value="Chromosome 5"/>
</dbReference>
<dbReference type="AlphaFoldDB" id="A0AAQ3KLS9"/>
<protein>
    <submittedName>
        <fullName evidence="2">Uncharacterized protein</fullName>
    </submittedName>
</protein>
<keyword evidence="1" id="KW-0812">Transmembrane</keyword>
<accession>A0AAQ3KLS9</accession>
<gene>
    <name evidence="2" type="ORF">Cni_G16923</name>
</gene>
<name>A0AAQ3KLS9_9LILI</name>
<keyword evidence="1" id="KW-1133">Transmembrane helix</keyword>